<dbReference type="RefSeq" id="WP_096377159.1">
    <property type="nucleotide sequence ID" value="NZ_AP014940.1"/>
</dbReference>
<dbReference type="NCBIfam" id="NF047335">
    <property type="entry name" value="T3SS_XAC0095"/>
    <property type="match status" value="1"/>
</dbReference>
<gene>
    <name evidence="1" type="ORF">LEN_1410</name>
</gene>
<organism evidence="1 2">
    <name type="scientific">Lysobacter enzymogenes</name>
    <dbReference type="NCBI Taxonomy" id="69"/>
    <lineage>
        <taxon>Bacteria</taxon>
        <taxon>Pseudomonadati</taxon>
        <taxon>Pseudomonadota</taxon>
        <taxon>Gammaproteobacteria</taxon>
        <taxon>Lysobacterales</taxon>
        <taxon>Lysobacteraceae</taxon>
        <taxon>Lysobacter</taxon>
    </lineage>
</organism>
<evidence type="ECO:0000313" key="2">
    <source>
        <dbReference type="Proteomes" id="UP000218824"/>
    </source>
</evidence>
<proteinExistence type="predicted"/>
<protein>
    <submittedName>
        <fullName evidence="1">Uncharacterized protein</fullName>
    </submittedName>
</protein>
<reference evidence="1 2" key="1">
    <citation type="journal article" date="2017" name="DNA Res.">
        <title>Complete genome sequence and expression profile of the commercial lytic enzyme producer Lysobacter enzymogenes M497-1.</title>
        <authorList>
            <person name="Takami H."/>
            <person name="Toyoda A."/>
            <person name="Uchiyama I."/>
            <person name="Itoh T."/>
            <person name="Takaki Y."/>
            <person name="Arai W."/>
            <person name="Nishi S."/>
            <person name="Kawai M."/>
            <person name="Shinya K."/>
            <person name="Ikeda H."/>
        </authorList>
    </citation>
    <scope>NUCLEOTIDE SEQUENCE [LARGE SCALE GENOMIC DNA]</scope>
    <source>
        <strain evidence="1 2">M497-1</strain>
    </source>
</reference>
<sequence length="82" mass="9155">MPRRTAPAITADYVLLPADAYHGLQAFRDELIGIAQTIDPATTTPTPDARSKPEQSRRRALARVFRLWADQVHGNLETVRSD</sequence>
<name>A0AAU9AQF2_LYSEN</name>
<dbReference type="InterPro" id="IPR058099">
    <property type="entry name" value="T3SS_XAC0095_dom"/>
</dbReference>
<dbReference type="Proteomes" id="UP000218824">
    <property type="component" value="Chromosome"/>
</dbReference>
<dbReference type="GeneID" id="83063287"/>
<dbReference type="AlphaFoldDB" id="A0AAU9AQF2"/>
<dbReference type="EMBL" id="AP014940">
    <property type="protein sequence ID" value="BAV96897.1"/>
    <property type="molecule type" value="Genomic_DNA"/>
</dbReference>
<accession>A0AAU9AQF2</accession>
<dbReference type="KEGG" id="lem:LEN_1410"/>
<evidence type="ECO:0000313" key="1">
    <source>
        <dbReference type="EMBL" id="BAV96897.1"/>
    </source>
</evidence>